<dbReference type="EMBL" id="MU858336">
    <property type="protein sequence ID" value="KAK4206936.1"/>
    <property type="molecule type" value="Genomic_DNA"/>
</dbReference>
<dbReference type="AlphaFoldDB" id="A0AAN6XUM9"/>
<comment type="similarity">
    <text evidence="2">Belongs to the paxM FAD-dependent monooxygenase family.</text>
</comment>
<dbReference type="InterPro" id="IPR002938">
    <property type="entry name" value="FAD-bd"/>
</dbReference>
<dbReference type="InterPro" id="IPR036188">
    <property type="entry name" value="FAD/NAD-bd_sf"/>
</dbReference>
<dbReference type="GO" id="GO:0004497">
    <property type="term" value="F:monooxygenase activity"/>
    <property type="evidence" value="ECO:0007669"/>
    <property type="project" value="InterPro"/>
</dbReference>
<keyword evidence="4" id="KW-0274">FAD</keyword>
<evidence type="ECO:0000256" key="4">
    <source>
        <dbReference type="ARBA" id="ARBA00022827"/>
    </source>
</evidence>
<keyword evidence="5" id="KW-0560">Oxidoreductase</keyword>
<comment type="cofactor">
    <cofactor evidence="1">
        <name>FAD</name>
        <dbReference type="ChEBI" id="CHEBI:57692"/>
    </cofactor>
</comment>
<keyword evidence="8" id="KW-1185">Reference proteome</keyword>
<reference evidence="7" key="2">
    <citation type="submission" date="2023-05" db="EMBL/GenBank/DDBJ databases">
        <authorList>
            <consortium name="Lawrence Berkeley National Laboratory"/>
            <person name="Steindorff A."/>
            <person name="Hensen N."/>
            <person name="Bonometti L."/>
            <person name="Westerberg I."/>
            <person name="Brannstrom I.O."/>
            <person name="Guillou S."/>
            <person name="Cros-Aarteil S."/>
            <person name="Calhoun S."/>
            <person name="Haridas S."/>
            <person name="Kuo A."/>
            <person name="Mondo S."/>
            <person name="Pangilinan J."/>
            <person name="Riley R."/>
            <person name="Labutti K."/>
            <person name="Andreopoulos B."/>
            <person name="Lipzen A."/>
            <person name="Chen C."/>
            <person name="Yanf M."/>
            <person name="Daum C."/>
            <person name="Ng V."/>
            <person name="Clum A."/>
            <person name="Ohm R."/>
            <person name="Martin F."/>
            <person name="Silar P."/>
            <person name="Natvig D."/>
            <person name="Lalanne C."/>
            <person name="Gautier V."/>
            <person name="Ament-Velasquez S.L."/>
            <person name="Kruys A."/>
            <person name="Hutchinson M.I."/>
            <person name="Powell A.J."/>
            <person name="Barry K."/>
            <person name="Miller A.N."/>
            <person name="Grigoriev I.V."/>
            <person name="Debuchy R."/>
            <person name="Gladieux P."/>
            <person name="Thoren M.H."/>
            <person name="Johannesson H."/>
        </authorList>
    </citation>
    <scope>NUCLEOTIDE SEQUENCE</scope>
    <source>
        <strain evidence="7">PSN293</strain>
    </source>
</reference>
<gene>
    <name evidence="7" type="ORF">QBC37DRAFT_356191</name>
</gene>
<evidence type="ECO:0000313" key="8">
    <source>
        <dbReference type="Proteomes" id="UP001301769"/>
    </source>
</evidence>
<dbReference type="PRINTS" id="PR00420">
    <property type="entry name" value="RNGMNOXGNASE"/>
</dbReference>
<proteinExistence type="inferred from homology"/>
<evidence type="ECO:0000313" key="7">
    <source>
        <dbReference type="EMBL" id="KAK4206936.1"/>
    </source>
</evidence>
<comment type="caution">
    <text evidence="7">The sequence shown here is derived from an EMBL/GenBank/DDBJ whole genome shotgun (WGS) entry which is preliminary data.</text>
</comment>
<evidence type="ECO:0000256" key="1">
    <source>
        <dbReference type="ARBA" id="ARBA00001974"/>
    </source>
</evidence>
<protein>
    <recommendedName>
        <fullName evidence="6">FAD-binding domain-containing protein</fullName>
    </recommendedName>
</protein>
<dbReference type="InterPro" id="IPR050562">
    <property type="entry name" value="FAD_mOase_fung"/>
</dbReference>
<dbReference type="GO" id="GO:0071949">
    <property type="term" value="F:FAD binding"/>
    <property type="evidence" value="ECO:0007669"/>
    <property type="project" value="InterPro"/>
</dbReference>
<reference evidence="7" key="1">
    <citation type="journal article" date="2023" name="Mol. Phylogenet. Evol.">
        <title>Genome-scale phylogeny and comparative genomics of the fungal order Sordariales.</title>
        <authorList>
            <person name="Hensen N."/>
            <person name="Bonometti L."/>
            <person name="Westerberg I."/>
            <person name="Brannstrom I.O."/>
            <person name="Guillou S."/>
            <person name="Cros-Aarteil S."/>
            <person name="Calhoun S."/>
            <person name="Haridas S."/>
            <person name="Kuo A."/>
            <person name="Mondo S."/>
            <person name="Pangilinan J."/>
            <person name="Riley R."/>
            <person name="LaButti K."/>
            <person name="Andreopoulos B."/>
            <person name="Lipzen A."/>
            <person name="Chen C."/>
            <person name="Yan M."/>
            <person name="Daum C."/>
            <person name="Ng V."/>
            <person name="Clum A."/>
            <person name="Steindorff A."/>
            <person name="Ohm R.A."/>
            <person name="Martin F."/>
            <person name="Silar P."/>
            <person name="Natvig D.O."/>
            <person name="Lalanne C."/>
            <person name="Gautier V."/>
            <person name="Ament-Velasquez S.L."/>
            <person name="Kruys A."/>
            <person name="Hutchinson M.I."/>
            <person name="Powell A.J."/>
            <person name="Barry K."/>
            <person name="Miller A.N."/>
            <person name="Grigoriev I.V."/>
            <person name="Debuchy R."/>
            <person name="Gladieux P."/>
            <person name="Hiltunen Thoren M."/>
            <person name="Johannesson H."/>
        </authorList>
    </citation>
    <scope>NUCLEOTIDE SEQUENCE</scope>
    <source>
        <strain evidence="7">PSN293</strain>
    </source>
</reference>
<evidence type="ECO:0000256" key="2">
    <source>
        <dbReference type="ARBA" id="ARBA00007992"/>
    </source>
</evidence>
<keyword evidence="3" id="KW-0285">Flavoprotein</keyword>
<dbReference type="Gene3D" id="3.50.50.60">
    <property type="entry name" value="FAD/NAD(P)-binding domain"/>
    <property type="match status" value="1"/>
</dbReference>
<dbReference type="SUPFAM" id="SSF51905">
    <property type="entry name" value="FAD/NAD(P)-binding domain"/>
    <property type="match status" value="1"/>
</dbReference>
<feature type="domain" description="FAD-binding" evidence="6">
    <location>
        <begin position="5"/>
        <end position="345"/>
    </location>
</feature>
<evidence type="ECO:0000256" key="3">
    <source>
        <dbReference type="ARBA" id="ARBA00022630"/>
    </source>
</evidence>
<dbReference type="Proteomes" id="UP001301769">
    <property type="component" value="Unassembled WGS sequence"/>
</dbReference>
<name>A0AAN6XUM9_9PEZI</name>
<organism evidence="7 8">
    <name type="scientific">Rhypophila decipiens</name>
    <dbReference type="NCBI Taxonomy" id="261697"/>
    <lineage>
        <taxon>Eukaryota</taxon>
        <taxon>Fungi</taxon>
        <taxon>Dikarya</taxon>
        <taxon>Ascomycota</taxon>
        <taxon>Pezizomycotina</taxon>
        <taxon>Sordariomycetes</taxon>
        <taxon>Sordariomycetidae</taxon>
        <taxon>Sordariales</taxon>
        <taxon>Naviculisporaceae</taxon>
        <taxon>Rhypophila</taxon>
    </lineage>
</organism>
<dbReference type="Pfam" id="PF01494">
    <property type="entry name" value="FAD_binding_3"/>
    <property type="match status" value="1"/>
</dbReference>
<dbReference type="PANTHER" id="PTHR47356">
    <property type="entry name" value="FAD-DEPENDENT MONOOXYGENASE ASQG-RELATED"/>
    <property type="match status" value="1"/>
</dbReference>
<dbReference type="PANTHER" id="PTHR47356:SF2">
    <property type="entry name" value="FAD-BINDING DOMAIN-CONTAINING PROTEIN-RELATED"/>
    <property type="match status" value="1"/>
</dbReference>
<evidence type="ECO:0000259" key="6">
    <source>
        <dbReference type="Pfam" id="PF01494"/>
    </source>
</evidence>
<accession>A0AAN6XUM9</accession>
<sequence length="464" mass="51137">MSNFKVIIVGGGPTGLAAAHCFAKAGIDYEILDRRASLDDNEGASAAVWPNTARVFAQLGIMDEALKTYFPGIKWKANLISSGQCVGKSDVMAMPEVYHGYPWMLFARPRLVDMLKRTLPGNPKIHTSKKVVSIDTTSTGVTVHCADGSSFTGSIVLGADGINSSVRQILDEKIAQEAGLEKPTSYQTSVFKSSTIGVYGYCEGRIPGVEPETWYETHHDGFTSQLSGGDDMTLFLLYERLPAPVNSLEEGIRFTDEDQKAFVDRTADHHVTPTVTVRELMSQCKWAYMSHLEEGVIDKWYTDRIVLAGDSVAKMTPNSGFGINTGIQSVVAITNALRRVLQATDAPDNAALTVAFREYETVRRKNVEKTVHASGMHTKIATWDTWLLRFVDRWIVPLTNGYLSMRRLVGPIVQEGIVLDWIPEDGYKEGTLKWNFPRVTASKAVDSSDSDVEKGLVTEEVTEV</sequence>
<evidence type="ECO:0000256" key="5">
    <source>
        <dbReference type="ARBA" id="ARBA00023002"/>
    </source>
</evidence>